<dbReference type="STRING" id="1423783.FC50_GL002084"/>
<comment type="caution">
    <text evidence="8">The sequence shown here is derived from an EMBL/GenBank/DDBJ whole genome shotgun (WGS) entry which is preliminary data.</text>
</comment>
<evidence type="ECO:0000256" key="3">
    <source>
        <dbReference type="ARBA" id="ARBA00022989"/>
    </source>
</evidence>
<dbReference type="GO" id="GO:0000917">
    <property type="term" value="P:division septum assembly"/>
    <property type="evidence" value="ECO:0007669"/>
    <property type="project" value="UniProtKB-KW"/>
</dbReference>
<evidence type="ECO:0000256" key="7">
    <source>
        <dbReference type="SAM" id="Coils"/>
    </source>
</evidence>
<sequence length="563" mass="62025">MLTVVVLLVAALIVALVLKGRYTKQISELDARSADLANADIEQTIHVLKGAHLGGESLKTLTRLEREYQQASEGPGAEVEAILLDLETANAQFRFAAVREQLQDARAKLDVVAKKYEQVDAELQRLQAAQAANQHLLDQLQETYQNARKDLLAKNFAYGSAMAAFEQELADLATEFANVEEITAAGDHQAAAVALKDLKQSVGQLADNVAAVPPLVTNLVKVFPEQLDEIQTSYQSLTKHNFHFPDIDIPAQIEQVQEQMAASDKAIAAMDLVQAQSDNQAAADAIDSMYAAMEREMTARRTVERDEAMVSRFIVHAQRQNHALIVELDHLNQSYTLNNGELQEAKDLREELVTLDRQHQADVQAVDDHTAVFSAVADHLNAATTRLRAIEERQVAINAAVSKLKDGEKSANLALKAQVTAMRAVQRSLDQLQLPGLPESYTDRLHHVQSEIDTIATALDQIKIDLDDINQQLVGLASDVSDLEDEGRALVDAVGMTAQLLQAANRYRDEHPEVADAARKSRALYNEYRYQEAADNLATALEEAVPGSYKRVEDAYLDSKDNV</sequence>
<proteinExistence type="predicted"/>
<reference evidence="8 9" key="1">
    <citation type="journal article" date="2015" name="Genome Announc.">
        <title>Expanding the biotechnology potential of lactobacilli through comparative genomics of 213 strains and associated genera.</title>
        <authorList>
            <person name="Sun Z."/>
            <person name="Harris H.M."/>
            <person name="McCann A."/>
            <person name="Guo C."/>
            <person name="Argimon S."/>
            <person name="Zhang W."/>
            <person name="Yang X."/>
            <person name="Jeffery I.B."/>
            <person name="Cooney J.C."/>
            <person name="Kagawa T.F."/>
            <person name="Liu W."/>
            <person name="Song Y."/>
            <person name="Salvetti E."/>
            <person name="Wrobel A."/>
            <person name="Rasinkangas P."/>
            <person name="Parkhill J."/>
            <person name="Rea M.C."/>
            <person name="O'Sullivan O."/>
            <person name="Ritari J."/>
            <person name="Douillard F.P."/>
            <person name="Paul Ross R."/>
            <person name="Yang R."/>
            <person name="Briner A.E."/>
            <person name="Felis G.E."/>
            <person name="de Vos W.M."/>
            <person name="Barrangou R."/>
            <person name="Klaenhammer T.R."/>
            <person name="Caufield P.W."/>
            <person name="Cui Y."/>
            <person name="Zhang H."/>
            <person name="O'Toole P.W."/>
        </authorList>
    </citation>
    <scope>NUCLEOTIDE SEQUENCE [LARGE SCALE GENOMIC DNA]</scope>
    <source>
        <strain evidence="8 9">DSM 15945</strain>
    </source>
</reference>
<evidence type="ECO:0000256" key="5">
    <source>
        <dbReference type="ARBA" id="ARBA00023136"/>
    </source>
</evidence>
<feature type="coiled-coil region" evidence="7">
    <location>
        <begin position="102"/>
        <end position="182"/>
    </location>
</feature>
<dbReference type="GO" id="GO:0005886">
    <property type="term" value="C:plasma membrane"/>
    <property type="evidence" value="ECO:0007669"/>
    <property type="project" value="UniProtKB-SubCell"/>
</dbReference>
<keyword evidence="6" id="KW-0131">Cell cycle</keyword>
<evidence type="ECO:0000256" key="6">
    <source>
        <dbReference type="ARBA" id="ARBA00023210"/>
    </source>
</evidence>
<dbReference type="InterPro" id="IPR010379">
    <property type="entry name" value="EzrA"/>
</dbReference>
<keyword evidence="4 7" id="KW-0175">Coiled coil</keyword>
<dbReference type="EMBL" id="AZFJ01000061">
    <property type="protein sequence ID" value="KRL84473.1"/>
    <property type="molecule type" value="Genomic_DNA"/>
</dbReference>
<protein>
    <submittedName>
        <fullName evidence="8">Septation ring formation regulator ezrA</fullName>
    </submittedName>
</protein>
<evidence type="ECO:0000256" key="4">
    <source>
        <dbReference type="ARBA" id="ARBA00023054"/>
    </source>
</evidence>
<name>A0A0R1TT60_9LACO</name>
<dbReference type="Pfam" id="PF06160">
    <property type="entry name" value="EzrA"/>
    <property type="match status" value="1"/>
</dbReference>
<evidence type="ECO:0000256" key="1">
    <source>
        <dbReference type="ARBA" id="ARBA00004162"/>
    </source>
</evidence>
<comment type="subcellular location">
    <subcellularLocation>
        <location evidence="1">Cell membrane</location>
        <topology evidence="1">Single-pass membrane protein</topology>
    </subcellularLocation>
</comment>
<evidence type="ECO:0000256" key="2">
    <source>
        <dbReference type="ARBA" id="ARBA00022692"/>
    </source>
</evidence>
<evidence type="ECO:0000313" key="9">
    <source>
        <dbReference type="Proteomes" id="UP000051922"/>
    </source>
</evidence>
<keyword evidence="6" id="KW-0132">Cell division</keyword>
<organism evidence="8 9">
    <name type="scientific">Lacticaseibacillus pantheris DSM 15945 = JCM 12539 = NBRC 106106</name>
    <dbReference type="NCBI Taxonomy" id="1423783"/>
    <lineage>
        <taxon>Bacteria</taxon>
        <taxon>Bacillati</taxon>
        <taxon>Bacillota</taxon>
        <taxon>Bacilli</taxon>
        <taxon>Lactobacillales</taxon>
        <taxon>Lactobacillaceae</taxon>
        <taxon>Lacticaseibacillus</taxon>
    </lineage>
</organism>
<dbReference type="Proteomes" id="UP000051922">
    <property type="component" value="Unassembled WGS sequence"/>
</dbReference>
<keyword evidence="6" id="KW-0717">Septation</keyword>
<dbReference type="GO" id="GO:0000921">
    <property type="term" value="P:septin ring assembly"/>
    <property type="evidence" value="ECO:0007669"/>
    <property type="project" value="InterPro"/>
</dbReference>
<dbReference type="AlphaFoldDB" id="A0A0R1TT60"/>
<evidence type="ECO:0000313" key="8">
    <source>
        <dbReference type="EMBL" id="KRL84473.1"/>
    </source>
</evidence>
<accession>A0A0R1TT60</accession>
<keyword evidence="3" id="KW-1133">Transmembrane helix</keyword>
<dbReference type="GO" id="GO:0005940">
    <property type="term" value="C:septin ring"/>
    <property type="evidence" value="ECO:0007669"/>
    <property type="project" value="InterPro"/>
</dbReference>
<keyword evidence="5" id="KW-0472">Membrane</keyword>
<keyword evidence="9" id="KW-1185">Reference proteome</keyword>
<gene>
    <name evidence="8" type="ORF">FC50_GL002084</name>
</gene>
<dbReference type="PATRIC" id="fig|1423783.4.peg.2136"/>
<keyword evidence="2" id="KW-0812">Transmembrane</keyword>